<gene>
    <name evidence="2" type="ORF">2L372D_075</name>
</gene>
<proteinExistence type="predicted"/>
<organism evidence="2 3">
    <name type="scientific">Aeromonas phage 2L372D</name>
    <dbReference type="NCBI Taxonomy" id="2588097"/>
    <lineage>
        <taxon>Viruses</taxon>
        <taxon>Duplodnaviria</taxon>
        <taxon>Heunggongvirae</taxon>
        <taxon>Uroviricota</taxon>
        <taxon>Caudoviricetes</taxon>
        <taxon>Plateaulakevirus</taxon>
        <taxon>Plateaulakevirus pv2L372D</taxon>
    </lineage>
</organism>
<sequence length="332" mass="38594">MSLTYRKKAEDFVGETFNNGRLEVVELLEKSKHSKYKVVCKVCSLDKELFPLGYFTCGLSDLRAGKLPCGCAKKRNWNAYEFLIKAKRAAKQKGFIVHDYTEIFHGQNTKVKCECLRDGNIWESSLVNIMHNGACCKICRNKKLSVLKRMSYEEVFTYCEKICKERNYTFLGFPDGYINQKSKLQYRCPQHGVKFITFTDFKDKRNGCMACARDCGVAPGLFGYYPKRKDDRDFLYLLNFNNEYLKIGRSFKLNTRFGQLKLQYNIVPTIISVWSGTHYDVFKTEQKIISEAKNKNLSHKDTTFKSIELLNVCSDQLVFDLIKTSKLKKEDF</sequence>
<evidence type="ECO:0000259" key="1">
    <source>
        <dbReference type="Pfam" id="PF21817"/>
    </source>
</evidence>
<feature type="domain" description="CapR homology" evidence="1">
    <location>
        <begin position="82"/>
        <end position="139"/>
    </location>
</feature>
<keyword evidence="3" id="KW-1185">Reference proteome</keyword>
<reference evidence="2 3" key="1">
    <citation type="submission" date="2019-04" db="EMBL/GenBank/DDBJ databases">
        <title>Nine Novel Phages from a Plateau Lake in Southwest China Provide Insights into Aeromonas Phage Diversity.</title>
        <authorList>
            <person name="Xiao W."/>
            <person name="Bai M."/>
            <person name="Wang Y."/>
            <person name="Cui X."/>
        </authorList>
    </citation>
    <scope>NUCLEOTIDE SEQUENCE [LARGE SCALE GENOMIC DNA]</scope>
</reference>
<feature type="domain" description="CapR homology" evidence="1">
    <location>
        <begin position="10"/>
        <end position="72"/>
    </location>
</feature>
<dbReference type="InterPro" id="IPR048793">
    <property type="entry name" value="CapR_dom"/>
</dbReference>
<accession>A0A4Y5TY96</accession>
<dbReference type="EMBL" id="MK804893">
    <property type="protein sequence ID" value="QDB73989.1"/>
    <property type="molecule type" value="Genomic_DNA"/>
</dbReference>
<dbReference type="Pfam" id="PF21817">
    <property type="entry name" value="CapR"/>
    <property type="match status" value="3"/>
</dbReference>
<evidence type="ECO:0000313" key="3">
    <source>
        <dbReference type="Proteomes" id="UP000316128"/>
    </source>
</evidence>
<dbReference type="Proteomes" id="UP000316128">
    <property type="component" value="Segment"/>
</dbReference>
<feature type="domain" description="CapR homology" evidence="1">
    <location>
        <begin position="158"/>
        <end position="212"/>
    </location>
</feature>
<protein>
    <recommendedName>
        <fullName evidence="1">CapR homology domain-containing protein</fullName>
    </recommendedName>
</protein>
<name>A0A4Y5TY96_9CAUD</name>
<evidence type="ECO:0000313" key="2">
    <source>
        <dbReference type="EMBL" id="QDB73989.1"/>
    </source>
</evidence>